<keyword evidence="1" id="KW-0732">Signal</keyword>
<keyword evidence="3" id="KW-1185">Reference proteome</keyword>
<dbReference type="EMBL" id="ABWN01000022">
    <property type="protein sequence ID" value="EFF69092.1"/>
    <property type="molecule type" value="Genomic_DNA"/>
</dbReference>
<feature type="signal peptide" evidence="1">
    <location>
        <begin position="1"/>
        <end position="25"/>
    </location>
</feature>
<name>D4RYJ2_9FIRM</name>
<gene>
    <name evidence="2" type="ORF">BUTYVIB_00898</name>
</gene>
<sequence length="446" mass="46553">MKKRILSILLALCMLFCLVPITVFAAGELPDVKLSVPTTFDKTVDLTKQNGELKIKDSKTYLIKGSADPNWYFQYRIKIDGKNNTPHIFLDGVRIQAPEDGPAIELYGGASACLYFIGNDSELIGAENFAALQKNKTDGYLRVLVQTGTKLTCQGGTYGAGIGGSKVGIKNFSQGHGMNLHFGSLATDIYGGEILATSGAFGAGIGGGANGGVGEWIYVYSGKLTARSVSQGAGIGGGQGGVGRYIYIRGGTVNAGSSTCGAGIGSGDQDGQNNSEDAYHIEISGGTVNAWSNYAGAGIGGGRNGSGRDISITGGNVKAQGWWGAGIGGGMNGDSGNILIKDTTLTAQSLPLYPNPQYEDAAISGGPAVAVGRGSNRLGWTSVLFNPEFGLLHEENVKIGASDGKTVQLSATGWQWRRSQGQYEWDWGTTTELLIPNENGRVDLQP</sequence>
<evidence type="ECO:0000313" key="2">
    <source>
        <dbReference type="EMBL" id="EFF69092.1"/>
    </source>
</evidence>
<feature type="chain" id="PRO_5003063243" evidence="1">
    <location>
        <begin position="26"/>
        <end position="446"/>
    </location>
</feature>
<dbReference type="GeneID" id="98917160"/>
<comment type="caution">
    <text evidence="2">The sequence shown here is derived from an EMBL/GenBank/DDBJ whole genome shotgun (WGS) entry which is preliminary data.</text>
</comment>
<evidence type="ECO:0000256" key="1">
    <source>
        <dbReference type="SAM" id="SignalP"/>
    </source>
</evidence>
<dbReference type="AlphaFoldDB" id="D4RYJ2"/>
<organism evidence="2 3">
    <name type="scientific">Eshraghiella crossota DSM 2876</name>
    <dbReference type="NCBI Taxonomy" id="511680"/>
    <lineage>
        <taxon>Bacteria</taxon>
        <taxon>Bacillati</taxon>
        <taxon>Bacillota</taxon>
        <taxon>Clostridia</taxon>
        <taxon>Lachnospirales</taxon>
        <taxon>Lachnospiraceae</taxon>
        <taxon>Eshraghiella</taxon>
    </lineage>
</organism>
<dbReference type="HOGENOM" id="CLU_613483_0_0_9"/>
<reference evidence="2 3" key="1">
    <citation type="submission" date="2010-02" db="EMBL/GenBank/DDBJ databases">
        <authorList>
            <person name="Weinstock G."/>
            <person name="Sodergren E."/>
            <person name="Clifton S."/>
            <person name="Fulton L."/>
            <person name="Fulton B."/>
            <person name="Courtney L."/>
            <person name="Fronick C."/>
            <person name="Harrison M."/>
            <person name="Strong C."/>
            <person name="Farmer C."/>
            <person name="Delahaunty K."/>
            <person name="Markovic C."/>
            <person name="Hall O."/>
            <person name="Minx P."/>
            <person name="Tomlinson C."/>
            <person name="Mitreva M."/>
            <person name="Nelson J."/>
            <person name="Hou S."/>
            <person name="Wollam A."/>
            <person name="Pepin K.H."/>
            <person name="Johnson M."/>
            <person name="Bhonagiri V."/>
            <person name="Zhang X."/>
            <person name="Suruliraj S."/>
            <person name="Warren W."/>
            <person name="Chinwalla A."/>
            <person name="Mardis E.R."/>
            <person name="Wilson R.K."/>
        </authorList>
    </citation>
    <scope>NUCLEOTIDE SEQUENCE [LARGE SCALE GENOMIC DNA]</scope>
    <source>
        <strain evidence="2 3">DSM 2876</strain>
    </source>
</reference>
<dbReference type="Proteomes" id="UP000006238">
    <property type="component" value="Unassembled WGS sequence"/>
</dbReference>
<protein>
    <submittedName>
        <fullName evidence="2">Uncharacterized protein</fullName>
    </submittedName>
</protein>
<proteinExistence type="predicted"/>
<dbReference type="RefSeq" id="WP_005602077.1">
    <property type="nucleotide sequence ID" value="NZ_GG663521.1"/>
</dbReference>
<accession>D4RYJ2</accession>
<dbReference type="Pfam" id="PF18889">
    <property type="entry name" value="Beta_helix_3"/>
    <property type="match status" value="5"/>
</dbReference>
<evidence type="ECO:0000313" key="3">
    <source>
        <dbReference type="Proteomes" id="UP000006238"/>
    </source>
</evidence>